<dbReference type="GeneID" id="39736851"/>
<dbReference type="VEuPathDB" id="PlasmoDB:PRELSG_1107500"/>
<dbReference type="RefSeq" id="XP_028533731.1">
    <property type="nucleotide sequence ID" value="XM_028677330.1"/>
</dbReference>
<proteinExistence type="predicted"/>
<dbReference type="OrthoDB" id="384491at2759"/>
<protein>
    <submittedName>
        <fullName evidence="2">Uncharacterized protein</fullName>
    </submittedName>
</protein>
<name>A0A1J1H742_PLARL</name>
<evidence type="ECO:0000256" key="1">
    <source>
        <dbReference type="SAM" id="Coils"/>
    </source>
</evidence>
<dbReference type="OMA" id="VVNSCIY"/>
<organism evidence="2 3">
    <name type="scientific">Plasmodium relictum</name>
    <dbReference type="NCBI Taxonomy" id="85471"/>
    <lineage>
        <taxon>Eukaryota</taxon>
        <taxon>Sar</taxon>
        <taxon>Alveolata</taxon>
        <taxon>Apicomplexa</taxon>
        <taxon>Aconoidasida</taxon>
        <taxon>Haemosporida</taxon>
        <taxon>Plasmodiidae</taxon>
        <taxon>Plasmodium</taxon>
        <taxon>Plasmodium (Haemamoeba)</taxon>
    </lineage>
</organism>
<reference evidence="2 3" key="1">
    <citation type="submission" date="2015-04" db="EMBL/GenBank/DDBJ databases">
        <authorList>
            <consortium name="Pathogen Informatics"/>
        </authorList>
    </citation>
    <scope>NUCLEOTIDE SEQUENCE [LARGE SCALE GENOMIC DNA]</scope>
    <source>
        <strain evidence="2 3">SGS1</strain>
    </source>
</reference>
<keyword evidence="1" id="KW-0175">Coiled coil</keyword>
<accession>A0A1J1H742</accession>
<dbReference type="KEGG" id="prel:PRELSG_1107500"/>
<dbReference type="AlphaFoldDB" id="A0A1J1H742"/>
<keyword evidence="3" id="KW-1185">Reference proteome</keyword>
<gene>
    <name evidence="2" type="ORF">PRELSG_1107500</name>
</gene>
<sequence>MNLKEYYISHTKNNKCIIKEKNMINNCDINKIFTLEIKDILKNFTCEKEINETIEYVNDKISTLNNFINTIAKEKYEYFYKYTDEIGNIKKKKNWNSYELENIQEEFSVNNKALKENKNKLLSLIKKKKCLIEIDKILKLYVIIDEEIKKLCNEIKGNKNFEIFSFLKEEMENNECFEMIDIDFEVFMEYIKRLNNLKTFIFYNNIQNISIINLKIKKINYYENYIINIFVNYLSKNFFKDENYVSRVKLCLSAFTYLNVEKDCLKKVVDNKISNVSSYISNIKKNKNIKENFFFIIENCKNNINQISYINETIRNNYYIGNIIKTEDIKEKIYDYKSCINEQSIDGMYYTLNIYNDFYLPYIKILINNKINEYIKKENMLYVLNLIEEFLHITRNINDFKVQEKDLLLSLFSREYEEITFNSINKLANLVELLFEKKNLRDNIEYEHDYNFPTIFDIKNYVIVLYKELYTYIFYPYLFRKIIVSCNNSLLLLSNNLNNLKQNIKFHIEIDTKKKYINCEYIYKNFKYNLELFLISRKILKYLILSLAKLKRKIIEMKSYTYRLINANLFNKNSNLTNILHKKENYENTANYIDNNPISFSFRESFDEFFNFQDYLNNYFFNIINIRNEEQEDFIEIENCKERKKKEEIKKLIEKKEQEIENEKKVEDKKIEHQFEEKEQETEEDEKKKLNNFEINFITDIKYNSFNLNDYYYLSDEEKEENYEMTSFFIKKKKKKKKFFFDLVELEKGMCELNNVVNSCIYECFECFEKKALSYFKNNCNILNADDVYSLFDQLCIYFKNSVVQHIPLSEMKQIINNLINRIIIYLISLSSYYLIHNMDIYIFKYYESLLKIANNEMLSSLNFEQKLCFLFKKSIDIKNRKEPYENIPSFFLPITFIILHEGKNIVNYLNITEEKFINLMIDYLKDPIQLMDKKNKTNQNLIFMINKFSKNMIMKKDYFNKI</sequence>
<evidence type="ECO:0000313" key="2">
    <source>
        <dbReference type="EMBL" id="CRH00728.1"/>
    </source>
</evidence>
<feature type="coiled-coil region" evidence="1">
    <location>
        <begin position="642"/>
        <end position="686"/>
    </location>
</feature>
<dbReference type="EMBL" id="LN835306">
    <property type="protein sequence ID" value="CRH00728.1"/>
    <property type="molecule type" value="Genomic_DNA"/>
</dbReference>
<dbReference type="Proteomes" id="UP000220158">
    <property type="component" value="Chromosome 11"/>
</dbReference>
<evidence type="ECO:0000313" key="3">
    <source>
        <dbReference type="Proteomes" id="UP000220158"/>
    </source>
</evidence>